<organism evidence="7 8">
    <name type="scientific">Paenibacillus yanchengensis</name>
    <dbReference type="NCBI Taxonomy" id="2035833"/>
    <lineage>
        <taxon>Bacteria</taxon>
        <taxon>Bacillati</taxon>
        <taxon>Bacillota</taxon>
        <taxon>Bacilli</taxon>
        <taxon>Bacillales</taxon>
        <taxon>Paenibacillaceae</taxon>
        <taxon>Paenibacillus</taxon>
    </lineage>
</organism>
<keyword evidence="8" id="KW-1185">Reference proteome</keyword>
<dbReference type="PANTHER" id="PTHR12001:SF69">
    <property type="entry name" value="ALL TRANS-POLYPRENYL-DIPHOSPHATE SYNTHASE PDSS1"/>
    <property type="match status" value="1"/>
</dbReference>
<name>A0ABW4YP24_9BACL</name>
<dbReference type="CDD" id="cd00685">
    <property type="entry name" value="Trans_IPPS_HT"/>
    <property type="match status" value="1"/>
</dbReference>
<evidence type="ECO:0000256" key="2">
    <source>
        <dbReference type="ARBA" id="ARBA00006706"/>
    </source>
</evidence>
<evidence type="ECO:0000313" key="7">
    <source>
        <dbReference type="EMBL" id="MFD2117496.1"/>
    </source>
</evidence>
<evidence type="ECO:0000256" key="5">
    <source>
        <dbReference type="ARBA" id="ARBA00022842"/>
    </source>
</evidence>
<protein>
    <submittedName>
        <fullName evidence="7">Polyprenyl synthetase family protein</fullName>
        <ecNumber evidence="7">2.5.1.-</ecNumber>
    </submittedName>
</protein>
<sequence length="334" mass="37785">MLSKQPLYEQLHLSLEEINEMLLNIIRSDQELDHTSELYYSIERMIAAGGKRLRPIMTLIGGRFGNPERIHLVWKAAGLLEYMHMASLVHDDVIDESELRRGEQALHAVTDIETAVHAGNYMIARALEWCSDEELLEEDFFTGAELAALITELCVGEYNQLQHRFDFDMTFEQYLEKTKRKTALLMGACMSAGAKAAGAAEEVAQKLYEFGESLGIAFQIYDDLLDFTSKSEEIGKPAGADLRSGQLTLPVLYALDDEKQAVVLRELHEASQEEDFAIAVQMIEQSDALERSRQTAQQYVEQAEHCASYFADHPHYCDLQVLVQYFAHAAKPKQ</sequence>
<evidence type="ECO:0000256" key="1">
    <source>
        <dbReference type="ARBA" id="ARBA00001946"/>
    </source>
</evidence>
<comment type="caution">
    <text evidence="7">The sequence shown here is derived from an EMBL/GenBank/DDBJ whole genome shotgun (WGS) entry which is preliminary data.</text>
</comment>
<comment type="similarity">
    <text evidence="2 6">Belongs to the FPP/GGPP synthase family.</text>
</comment>
<accession>A0ABW4YP24</accession>
<evidence type="ECO:0000313" key="8">
    <source>
        <dbReference type="Proteomes" id="UP001597362"/>
    </source>
</evidence>
<gene>
    <name evidence="7" type="ORF">ACFSJH_17330</name>
</gene>
<reference evidence="8" key="1">
    <citation type="journal article" date="2019" name="Int. J. Syst. Evol. Microbiol.">
        <title>The Global Catalogue of Microorganisms (GCM) 10K type strain sequencing project: providing services to taxonomists for standard genome sequencing and annotation.</title>
        <authorList>
            <consortium name="The Broad Institute Genomics Platform"/>
            <consortium name="The Broad Institute Genome Sequencing Center for Infectious Disease"/>
            <person name="Wu L."/>
            <person name="Ma J."/>
        </authorList>
    </citation>
    <scope>NUCLEOTIDE SEQUENCE [LARGE SCALE GENOMIC DNA]</scope>
    <source>
        <strain evidence="8">GH52</strain>
    </source>
</reference>
<dbReference type="SFLD" id="SFLDS00005">
    <property type="entry name" value="Isoprenoid_Synthase_Type_I"/>
    <property type="match status" value="1"/>
</dbReference>
<dbReference type="PANTHER" id="PTHR12001">
    <property type="entry name" value="GERANYLGERANYL PYROPHOSPHATE SYNTHASE"/>
    <property type="match status" value="1"/>
</dbReference>
<evidence type="ECO:0000256" key="6">
    <source>
        <dbReference type="RuleBase" id="RU004466"/>
    </source>
</evidence>
<evidence type="ECO:0000256" key="4">
    <source>
        <dbReference type="ARBA" id="ARBA00022723"/>
    </source>
</evidence>
<proteinExistence type="inferred from homology"/>
<dbReference type="PROSITE" id="PS00444">
    <property type="entry name" value="POLYPRENYL_SYNTHASE_2"/>
    <property type="match status" value="1"/>
</dbReference>
<dbReference type="GO" id="GO:0016740">
    <property type="term" value="F:transferase activity"/>
    <property type="evidence" value="ECO:0007669"/>
    <property type="project" value="UniProtKB-KW"/>
</dbReference>
<comment type="cofactor">
    <cofactor evidence="1">
        <name>Mg(2+)</name>
        <dbReference type="ChEBI" id="CHEBI:18420"/>
    </cofactor>
</comment>
<keyword evidence="4" id="KW-0479">Metal-binding</keyword>
<dbReference type="SUPFAM" id="SSF48576">
    <property type="entry name" value="Terpenoid synthases"/>
    <property type="match status" value="1"/>
</dbReference>
<dbReference type="EMBL" id="JBHUHO010000040">
    <property type="protein sequence ID" value="MFD2117496.1"/>
    <property type="molecule type" value="Genomic_DNA"/>
</dbReference>
<dbReference type="Proteomes" id="UP001597362">
    <property type="component" value="Unassembled WGS sequence"/>
</dbReference>
<dbReference type="InterPro" id="IPR008949">
    <property type="entry name" value="Isoprenoid_synthase_dom_sf"/>
</dbReference>
<keyword evidence="5" id="KW-0460">Magnesium</keyword>
<dbReference type="Gene3D" id="1.10.600.10">
    <property type="entry name" value="Farnesyl Diphosphate Synthase"/>
    <property type="match status" value="1"/>
</dbReference>
<dbReference type="InterPro" id="IPR000092">
    <property type="entry name" value="Polyprenyl_synt"/>
</dbReference>
<dbReference type="PROSITE" id="PS00723">
    <property type="entry name" value="POLYPRENYL_SYNTHASE_1"/>
    <property type="match status" value="1"/>
</dbReference>
<dbReference type="InterPro" id="IPR033749">
    <property type="entry name" value="Polyprenyl_synt_CS"/>
</dbReference>
<keyword evidence="3 6" id="KW-0808">Transferase</keyword>
<dbReference type="RefSeq" id="WP_377774723.1">
    <property type="nucleotide sequence ID" value="NZ_JBHUHO010000040.1"/>
</dbReference>
<dbReference type="EC" id="2.5.1.-" evidence="7"/>
<dbReference type="Pfam" id="PF00348">
    <property type="entry name" value="polyprenyl_synt"/>
    <property type="match status" value="1"/>
</dbReference>
<evidence type="ECO:0000256" key="3">
    <source>
        <dbReference type="ARBA" id="ARBA00022679"/>
    </source>
</evidence>